<dbReference type="EMBL" id="BAAAHE010000002">
    <property type="protein sequence ID" value="GAA0604115.1"/>
    <property type="molecule type" value="Genomic_DNA"/>
</dbReference>
<gene>
    <name evidence="4" type="ORF">GCM10009547_02360</name>
</gene>
<feature type="DNA-binding region" description="H-T-H motif" evidence="2">
    <location>
        <begin position="30"/>
        <end position="49"/>
    </location>
</feature>
<dbReference type="PANTHER" id="PTHR30055:SF153">
    <property type="entry name" value="HTH-TYPE TRANSCRIPTIONAL REPRESSOR RV3405C"/>
    <property type="match status" value="1"/>
</dbReference>
<evidence type="ECO:0000313" key="4">
    <source>
        <dbReference type="EMBL" id="GAA0604115.1"/>
    </source>
</evidence>
<feature type="domain" description="HTH tetR-type" evidence="3">
    <location>
        <begin position="7"/>
        <end position="67"/>
    </location>
</feature>
<dbReference type="PROSITE" id="PS50977">
    <property type="entry name" value="HTH_TETR_2"/>
    <property type="match status" value="1"/>
</dbReference>
<proteinExistence type="predicted"/>
<name>A0ABN1G5D6_9ACTN</name>
<keyword evidence="5" id="KW-1185">Reference proteome</keyword>
<dbReference type="Gene3D" id="1.10.357.10">
    <property type="entry name" value="Tetracycline Repressor, domain 2"/>
    <property type="match status" value="1"/>
</dbReference>
<evidence type="ECO:0000256" key="1">
    <source>
        <dbReference type="ARBA" id="ARBA00023125"/>
    </source>
</evidence>
<dbReference type="Pfam" id="PF00440">
    <property type="entry name" value="TetR_N"/>
    <property type="match status" value="1"/>
</dbReference>
<dbReference type="PANTHER" id="PTHR30055">
    <property type="entry name" value="HTH-TYPE TRANSCRIPTIONAL REGULATOR RUTR"/>
    <property type="match status" value="1"/>
</dbReference>
<accession>A0ABN1G5D6</accession>
<protein>
    <recommendedName>
        <fullName evidence="3">HTH tetR-type domain-containing protein</fullName>
    </recommendedName>
</protein>
<dbReference type="PRINTS" id="PR00455">
    <property type="entry name" value="HTHTETR"/>
</dbReference>
<dbReference type="InterPro" id="IPR050109">
    <property type="entry name" value="HTH-type_TetR-like_transc_reg"/>
</dbReference>
<evidence type="ECO:0000256" key="2">
    <source>
        <dbReference type="PROSITE-ProRule" id="PRU00335"/>
    </source>
</evidence>
<evidence type="ECO:0000313" key="5">
    <source>
        <dbReference type="Proteomes" id="UP001500957"/>
    </source>
</evidence>
<dbReference type="SUPFAM" id="SSF48498">
    <property type="entry name" value="Tetracyclin repressor-like, C-terminal domain"/>
    <property type="match status" value="1"/>
</dbReference>
<evidence type="ECO:0000259" key="3">
    <source>
        <dbReference type="PROSITE" id="PS50977"/>
    </source>
</evidence>
<sequence length="207" mass="22938">MTTPDLAAERGRIFKAAVACFSRYGLRRTTMDDVANAADVSRKTVYNYFTNKSALIAEVIFDEARRVNARARRRLDLDLPSPELLVEAELELLASARRSSYVEILLNPTDFRTASEVIERSDRVAEVQHEYWAPILDRIADRGDLPADTDRAELVAWLTFVHVSLCVRPAGADRTQVQRMLTRFLAPGILAPVASPAGRAVAGPGGR</sequence>
<dbReference type="InterPro" id="IPR001647">
    <property type="entry name" value="HTH_TetR"/>
</dbReference>
<dbReference type="Proteomes" id="UP001500957">
    <property type="component" value="Unassembled WGS sequence"/>
</dbReference>
<organism evidence="4 5">
    <name type="scientific">Sporichthya brevicatena</name>
    <dbReference type="NCBI Taxonomy" id="171442"/>
    <lineage>
        <taxon>Bacteria</taxon>
        <taxon>Bacillati</taxon>
        <taxon>Actinomycetota</taxon>
        <taxon>Actinomycetes</taxon>
        <taxon>Sporichthyales</taxon>
        <taxon>Sporichthyaceae</taxon>
        <taxon>Sporichthya</taxon>
    </lineage>
</organism>
<dbReference type="InterPro" id="IPR036271">
    <property type="entry name" value="Tet_transcr_reg_TetR-rel_C_sf"/>
</dbReference>
<dbReference type="InterPro" id="IPR009057">
    <property type="entry name" value="Homeodomain-like_sf"/>
</dbReference>
<keyword evidence="1 2" id="KW-0238">DNA-binding</keyword>
<dbReference type="RefSeq" id="WP_344600704.1">
    <property type="nucleotide sequence ID" value="NZ_BAAAHE010000002.1"/>
</dbReference>
<reference evidence="4 5" key="1">
    <citation type="journal article" date="2019" name="Int. J. Syst. Evol. Microbiol.">
        <title>The Global Catalogue of Microorganisms (GCM) 10K type strain sequencing project: providing services to taxonomists for standard genome sequencing and annotation.</title>
        <authorList>
            <consortium name="The Broad Institute Genomics Platform"/>
            <consortium name="The Broad Institute Genome Sequencing Center for Infectious Disease"/>
            <person name="Wu L."/>
            <person name="Ma J."/>
        </authorList>
    </citation>
    <scope>NUCLEOTIDE SEQUENCE [LARGE SCALE GENOMIC DNA]</scope>
    <source>
        <strain evidence="4 5">JCM 10671</strain>
    </source>
</reference>
<dbReference type="SUPFAM" id="SSF46689">
    <property type="entry name" value="Homeodomain-like"/>
    <property type="match status" value="1"/>
</dbReference>
<comment type="caution">
    <text evidence="4">The sequence shown here is derived from an EMBL/GenBank/DDBJ whole genome shotgun (WGS) entry which is preliminary data.</text>
</comment>